<dbReference type="PANTHER" id="PTHR37419:SF8">
    <property type="entry name" value="TOXIN YJJJ"/>
    <property type="match status" value="1"/>
</dbReference>
<evidence type="ECO:0000259" key="4">
    <source>
        <dbReference type="Pfam" id="PF07804"/>
    </source>
</evidence>
<dbReference type="GO" id="GO:0005829">
    <property type="term" value="C:cytosol"/>
    <property type="evidence" value="ECO:0007669"/>
    <property type="project" value="TreeGrafter"/>
</dbReference>
<dbReference type="Proteomes" id="UP000022082">
    <property type="component" value="Unassembled WGS sequence"/>
</dbReference>
<dbReference type="Gene3D" id="1.10.1070.20">
    <property type="match status" value="1"/>
</dbReference>
<sequence>MNDLIVDVKLWGESVGSLYWEKESNAALFDYERKFIRSGLDISPIIMPISQYRNTPYRFLENRTDCFKGLPGLFADSLPDTFGNQIINEWFASKGLSGEEITPLDRLCYVGKRGMGALEFEPSSPINGMNESSVLHIEELTELAKSVFTDRMAFQVQLRQEGRNILDILKVGTSAGGAKPKAIIAYNDITGEVRSGQVKAPEGFGYWLLKFDGGKYSEHTQITDNPQGIGNIEYAYHRMAKACGIDMMECRLLQEKESYHFMTRRFDRMEDGEKIHVQTLAGLAHYDRDQRHSYEEIFRIMRQMNLPYPEQEELYRRMVFNVMSRNHDDHSKNLSFLMDRQGKWKLAPAYDLCYSYTPGGKWTNRHQLSLNGKQDNFTMEDLQKVGENMGIRKHKQIIEEIQETVSHWHETAKDCGVKPEHADFIGENLLLFGKQLHTIHMPDIANEQEQAFMKAMRNDDFNTILKLKMRGYQPSENTLKSLQPDVSATTFIAAAKIFQMEGMLKSLQDIKPAQSPITGGNKRSMELGD</sequence>
<dbReference type="EMBL" id="JGDJ01000062">
    <property type="protein sequence ID" value="EXZ31206.1"/>
    <property type="molecule type" value="Genomic_DNA"/>
</dbReference>
<organism evidence="6 7">
    <name type="scientific">Bacteroides fragilis str. S36L11</name>
    <dbReference type="NCBI Taxonomy" id="1339327"/>
    <lineage>
        <taxon>Bacteria</taxon>
        <taxon>Pseudomonadati</taxon>
        <taxon>Bacteroidota</taxon>
        <taxon>Bacteroidia</taxon>
        <taxon>Bacteroidales</taxon>
        <taxon>Bacteroidaceae</taxon>
        <taxon>Bacteroides</taxon>
    </lineage>
</organism>
<dbReference type="InterPro" id="IPR017508">
    <property type="entry name" value="HipA_N1"/>
</dbReference>
<keyword evidence="2" id="KW-0808">Transferase</keyword>
<evidence type="ECO:0000313" key="7">
    <source>
        <dbReference type="Proteomes" id="UP000022082"/>
    </source>
</evidence>
<dbReference type="PATRIC" id="fig|1339327.3.peg.328"/>
<dbReference type="RefSeq" id="WP_005868813.1">
    <property type="nucleotide sequence ID" value="NZ_JGDJ01000062.1"/>
</dbReference>
<dbReference type="GO" id="GO:0004674">
    <property type="term" value="F:protein serine/threonine kinase activity"/>
    <property type="evidence" value="ECO:0007669"/>
    <property type="project" value="TreeGrafter"/>
</dbReference>
<comment type="caution">
    <text evidence="6">The sequence shown here is derived from an EMBL/GenBank/DDBJ whole genome shotgun (WGS) entry which is preliminary data.</text>
</comment>
<comment type="similarity">
    <text evidence="1">Belongs to the HipA Ser/Thr kinase family.</text>
</comment>
<evidence type="ECO:0000256" key="3">
    <source>
        <dbReference type="ARBA" id="ARBA00022777"/>
    </source>
</evidence>
<accession>A0A016ASF2</accession>
<dbReference type="Pfam" id="PF13657">
    <property type="entry name" value="Couple_hipA"/>
    <property type="match status" value="1"/>
</dbReference>
<evidence type="ECO:0000256" key="1">
    <source>
        <dbReference type="ARBA" id="ARBA00010164"/>
    </source>
</evidence>
<dbReference type="Pfam" id="PF07804">
    <property type="entry name" value="HipA_C"/>
    <property type="match status" value="1"/>
</dbReference>
<evidence type="ECO:0000256" key="2">
    <source>
        <dbReference type="ARBA" id="ARBA00022679"/>
    </source>
</evidence>
<dbReference type="PANTHER" id="PTHR37419">
    <property type="entry name" value="SERINE/THREONINE-PROTEIN KINASE TOXIN HIPA"/>
    <property type="match status" value="1"/>
</dbReference>
<protein>
    <submittedName>
        <fullName evidence="6">HipA-like N-terminal domain protein</fullName>
    </submittedName>
</protein>
<feature type="domain" description="HipA N-terminal subdomain 1" evidence="5">
    <location>
        <begin position="7"/>
        <end position="120"/>
    </location>
</feature>
<dbReference type="InterPro" id="IPR052028">
    <property type="entry name" value="HipA_Ser/Thr_kinase"/>
</dbReference>
<feature type="domain" description="HipA-like C-terminal" evidence="4">
    <location>
        <begin position="173"/>
        <end position="408"/>
    </location>
</feature>
<evidence type="ECO:0000259" key="5">
    <source>
        <dbReference type="Pfam" id="PF13657"/>
    </source>
</evidence>
<evidence type="ECO:0000313" key="6">
    <source>
        <dbReference type="EMBL" id="EXZ31206.1"/>
    </source>
</evidence>
<gene>
    <name evidence="6" type="ORF">M136_5067</name>
</gene>
<dbReference type="GeneID" id="43186538"/>
<dbReference type="AlphaFoldDB" id="A0A016ASF2"/>
<name>A0A016ASF2_BACFG</name>
<reference evidence="6 7" key="1">
    <citation type="submission" date="2014-02" db="EMBL/GenBank/DDBJ databases">
        <authorList>
            <person name="Sears C."/>
            <person name="Carroll K."/>
            <person name="Sack B.R."/>
            <person name="Qadri F."/>
            <person name="Myers L.L."/>
            <person name="Chung G.-T."/>
            <person name="Escheverria P."/>
            <person name="Fraser C.M."/>
            <person name="Sadzewicz L."/>
            <person name="Shefchek K.A."/>
            <person name="Tallon L."/>
            <person name="Das S.P."/>
            <person name="Daugherty S."/>
            <person name="Mongodin E.F."/>
        </authorList>
    </citation>
    <scope>NUCLEOTIDE SEQUENCE [LARGE SCALE GENOMIC DNA]</scope>
    <source>
        <strain evidence="6 7">S36L11</strain>
    </source>
</reference>
<dbReference type="InterPro" id="IPR012893">
    <property type="entry name" value="HipA-like_C"/>
</dbReference>
<proteinExistence type="inferred from homology"/>
<keyword evidence="3" id="KW-0418">Kinase</keyword>